<dbReference type="Proteomes" id="UP000220006">
    <property type="component" value="Unassembled WGS sequence"/>
</dbReference>
<comment type="caution">
    <text evidence="1">The sequence shown here is derived from an EMBL/GenBank/DDBJ whole genome shotgun (WGS) entry which is preliminary data.</text>
</comment>
<reference evidence="1 2" key="1">
    <citation type="submission" date="2017-09" db="EMBL/GenBank/DDBJ databases">
        <title>Large-scale bioinformatics analysis of Bacillus genomes uncovers conserved roles of natural products in bacterial physiology.</title>
        <authorList>
            <consortium name="Agbiome Team Llc"/>
            <person name="Bleich R.M."/>
            <person name="Grubbs K.J."/>
            <person name="Santa Maria K.C."/>
            <person name="Allen S.E."/>
            <person name="Farag S."/>
            <person name="Shank E.A."/>
            <person name="Bowers A."/>
        </authorList>
    </citation>
    <scope>NUCLEOTIDE SEQUENCE [LARGE SCALE GENOMIC DNA]</scope>
    <source>
        <strain evidence="1 2">AFS096845</strain>
    </source>
</reference>
<name>A0A2A7HQU9_BACCE</name>
<dbReference type="RefSeq" id="WP_097906101.1">
    <property type="nucleotide sequence ID" value="NZ_NVLK01000071.1"/>
</dbReference>
<proteinExistence type="predicted"/>
<dbReference type="AlphaFoldDB" id="A0A2A7HQU9"/>
<organism evidence="1 2">
    <name type="scientific">Bacillus cereus</name>
    <dbReference type="NCBI Taxonomy" id="1396"/>
    <lineage>
        <taxon>Bacteria</taxon>
        <taxon>Bacillati</taxon>
        <taxon>Bacillota</taxon>
        <taxon>Bacilli</taxon>
        <taxon>Bacillales</taxon>
        <taxon>Bacillaceae</taxon>
        <taxon>Bacillus</taxon>
        <taxon>Bacillus cereus group</taxon>
    </lineage>
</organism>
<evidence type="ECO:0000313" key="1">
    <source>
        <dbReference type="EMBL" id="PEC19338.1"/>
    </source>
</evidence>
<gene>
    <name evidence="1" type="ORF">COM96_25595</name>
</gene>
<dbReference type="EMBL" id="NVLK01000071">
    <property type="protein sequence ID" value="PEC19338.1"/>
    <property type="molecule type" value="Genomic_DNA"/>
</dbReference>
<evidence type="ECO:0000313" key="2">
    <source>
        <dbReference type="Proteomes" id="UP000220006"/>
    </source>
</evidence>
<accession>A0A2A7HQU9</accession>
<protein>
    <submittedName>
        <fullName evidence="1">Uncharacterized protein</fullName>
    </submittedName>
</protein>
<sequence length="144" mass="15795">MKKFTQLALTGAIVLGGLGMGAVADLPMVPGGQIQKAAAASAYGVSVNTTKANWTNSEGVHVMFKNDNSYEVKLVGQLQYLENGSWVNKGQSYEPYALPKEYFGYSLNPIGTDGTYRYRTAVYKVDSRAETFQGYVYTSNFYVK</sequence>